<gene>
    <name evidence="6" type="ORF">BON22_2241</name>
    <name evidence="5" type="ORF">CYFA0S_05e00650g</name>
</gene>
<evidence type="ECO:0000313" key="6">
    <source>
        <dbReference type="EMBL" id="ONH68080.1"/>
    </source>
</evidence>
<dbReference type="PANTHER" id="PTHR24171:SF8">
    <property type="entry name" value="BRCA1-ASSOCIATED RING DOMAIN PROTEIN 1"/>
    <property type="match status" value="1"/>
</dbReference>
<dbReference type="PANTHER" id="PTHR24171">
    <property type="entry name" value="ANKYRIN REPEAT DOMAIN-CONTAINING PROTEIN 39-RELATED"/>
    <property type="match status" value="1"/>
</dbReference>
<keyword evidence="2 3" id="KW-0040">ANK repeat</keyword>
<proteinExistence type="predicted"/>
<feature type="region of interest" description="Disordered" evidence="4">
    <location>
        <begin position="184"/>
        <end position="206"/>
    </location>
</feature>
<dbReference type="OMA" id="TPLHHCE"/>
<sequence>MSNIWVACADGNIAAVKTFLSNGGSPNAPDPNGYTPMHAAASYNNGELLALLVENGGDVNVQDSEGDTPLHHVEEVAMAKLLVEKYSADYKIKNGEGQTAAEYIDEDGEFPQVVTYLKSLIHGGIPQDDEEDTPKLPEGQQLRYELKNEEDITIDIDDDKRMKLKEIVEGENPEENLKEFLRNEVHQQFYSDGDQTASPASKKRKE</sequence>
<dbReference type="SUPFAM" id="SSF48403">
    <property type="entry name" value="Ankyrin repeat"/>
    <property type="match status" value="1"/>
</dbReference>
<reference evidence="6" key="3">
    <citation type="submission" date="2017-01" db="EMBL/GenBank/DDBJ databases">
        <authorList>
            <person name="Mah S.A."/>
            <person name="Swanson W.J."/>
            <person name="Moy G.W."/>
            <person name="Vacquier V.D."/>
        </authorList>
    </citation>
    <scope>NUCLEOTIDE SEQUENCE [LARGE SCALE GENOMIC DNA]</scope>
    <source>
        <strain evidence="6">65</strain>
    </source>
</reference>
<protein>
    <submittedName>
        <fullName evidence="6">Ankyrin-1</fullName>
    </submittedName>
    <submittedName>
        <fullName evidence="5">CYFA0S05e00650g1_1</fullName>
    </submittedName>
</protein>
<dbReference type="Gene3D" id="1.25.40.20">
    <property type="entry name" value="Ankyrin repeat-containing domain"/>
    <property type="match status" value="1"/>
</dbReference>
<organism evidence="5">
    <name type="scientific">Cyberlindnera fabianii</name>
    <name type="common">Yeast</name>
    <name type="synonym">Hansenula fabianii</name>
    <dbReference type="NCBI Taxonomy" id="36022"/>
    <lineage>
        <taxon>Eukaryota</taxon>
        <taxon>Fungi</taxon>
        <taxon>Dikarya</taxon>
        <taxon>Ascomycota</taxon>
        <taxon>Saccharomycotina</taxon>
        <taxon>Saccharomycetes</taxon>
        <taxon>Phaffomycetales</taxon>
        <taxon>Phaffomycetaceae</taxon>
        <taxon>Cyberlindnera</taxon>
    </lineage>
</organism>
<dbReference type="GO" id="GO:0004842">
    <property type="term" value="F:ubiquitin-protein transferase activity"/>
    <property type="evidence" value="ECO:0007669"/>
    <property type="project" value="TreeGrafter"/>
</dbReference>
<dbReference type="STRING" id="36022.A0A061B0D6"/>
<evidence type="ECO:0000313" key="7">
    <source>
        <dbReference type="Proteomes" id="UP000189513"/>
    </source>
</evidence>
<name>A0A061B0D6_CYBFA</name>
<evidence type="ECO:0000256" key="4">
    <source>
        <dbReference type="SAM" id="MobiDB-lite"/>
    </source>
</evidence>
<reference evidence="7" key="2">
    <citation type="journal article" date="2017" name="Genome Announc.">
        <title>Genome sequences of Cyberlindnera fabianii 65, Pichia kudriavzevii 129, and Saccharomyces cerevisiae 131 isolated from fermented masau fruits in Zimbabwe.</title>
        <authorList>
            <person name="van Rijswijck I.M.H."/>
            <person name="Derks M.F.L."/>
            <person name="Abee T."/>
            <person name="de Ridder D."/>
            <person name="Smid E.J."/>
        </authorList>
    </citation>
    <scope>NUCLEOTIDE SEQUENCE [LARGE SCALE GENOMIC DNA]</scope>
    <source>
        <strain evidence="7">65</strain>
    </source>
</reference>
<dbReference type="GO" id="GO:0085020">
    <property type="term" value="P:protein K6-linked ubiquitination"/>
    <property type="evidence" value="ECO:0007669"/>
    <property type="project" value="TreeGrafter"/>
</dbReference>
<dbReference type="InterPro" id="IPR002110">
    <property type="entry name" value="Ankyrin_rpt"/>
</dbReference>
<evidence type="ECO:0000256" key="3">
    <source>
        <dbReference type="PROSITE-ProRule" id="PRU00023"/>
    </source>
</evidence>
<dbReference type="Proteomes" id="UP000189513">
    <property type="component" value="Unassembled WGS sequence"/>
</dbReference>
<dbReference type="EMBL" id="LK052890">
    <property type="protein sequence ID" value="CDR40450.1"/>
    <property type="molecule type" value="Genomic_DNA"/>
</dbReference>
<dbReference type="EMBL" id="MPUK01000003">
    <property type="protein sequence ID" value="ONH68080.1"/>
    <property type="molecule type" value="Genomic_DNA"/>
</dbReference>
<evidence type="ECO:0000256" key="2">
    <source>
        <dbReference type="ARBA" id="ARBA00023043"/>
    </source>
</evidence>
<keyword evidence="7" id="KW-1185">Reference proteome</keyword>
<keyword evidence="1" id="KW-0677">Repeat</keyword>
<dbReference type="SMART" id="SM00248">
    <property type="entry name" value="ANK"/>
    <property type="match status" value="2"/>
</dbReference>
<dbReference type="AlphaFoldDB" id="A0A061B0D6"/>
<dbReference type="PROSITE" id="PS50088">
    <property type="entry name" value="ANK_REPEAT"/>
    <property type="match status" value="1"/>
</dbReference>
<feature type="repeat" description="ANK" evidence="3">
    <location>
        <begin position="32"/>
        <end position="64"/>
    </location>
</feature>
<reference evidence="5" key="1">
    <citation type="journal article" date="2014" name="Genome Announc.">
        <title>Genome sequence of the yeast Cyberlindnera fabianii (Hansenula fabianii).</title>
        <authorList>
            <person name="Freel K.C."/>
            <person name="Sarilar V."/>
            <person name="Neuveglise C."/>
            <person name="Devillers H."/>
            <person name="Friedrich A."/>
            <person name="Schacherer J."/>
        </authorList>
    </citation>
    <scope>NUCLEOTIDE SEQUENCE</scope>
    <source>
        <strain evidence="5">YJS4271</strain>
    </source>
</reference>
<dbReference type="VEuPathDB" id="FungiDB:BON22_2241"/>
<dbReference type="InterPro" id="IPR036770">
    <property type="entry name" value="Ankyrin_rpt-contain_sf"/>
</dbReference>
<dbReference type="Pfam" id="PF12796">
    <property type="entry name" value="Ank_2"/>
    <property type="match status" value="1"/>
</dbReference>
<feature type="compositionally biased region" description="Polar residues" evidence="4">
    <location>
        <begin position="186"/>
        <end position="199"/>
    </location>
</feature>
<dbReference type="OrthoDB" id="19174at2759"/>
<dbReference type="PROSITE" id="PS50297">
    <property type="entry name" value="ANK_REP_REGION"/>
    <property type="match status" value="1"/>
</dbReference>
<evidence type="ECO:0000256" key="1">
    <source>
        <dbReference type="ARBA" id="ARBA00022737"/>
    </source>
</evidence>
<evidence type="ECO:0000313" key="5">
    <source>
        <dbReference type="EMBL" id="CDR40450.1"/>
    </source>
</evidence>
<accession>A0A061B0D6</accession>